<accession>A0A8K0T292</accession>
<evidence type="ECO:0000256" key="2">
    <source>
        <dbReference type="SAM" id="MobiDB-lite"/>
    </source>
</evidence>
<dbReference type="PANTHER" id="PTHR32470">
    <property type="entry name" value="ADH DEHYDROGENASE [UBIQUINONE] 1 ALPHA SUBCOMPLEX ASSEMBLY FACTOR 2"/>
    <property type="match status" value="1"/>
</dbReference>
<dbReference type="EMBL" id="JAGPNK010000001">
    <property type="protein sequence ID" value="KAH7329149.1"/>
    <property type="molecule type" value="Genomic_DNA"/>
</dbReference>
<dbReference type="AlphaFoldDB" id="A0A8K0T292"/>
<evidence type="ECO:0000313" key="4">
    <source>
        <dbReference type="Proteomes" id="UP000813444"/>
    </source>
</evidence>
<evidence type="ECO:0000313" key="3">
    <source>
        <dbReference type="EMBL" id="KAH7329149.1"/>
    </source>
</evidence>
<dbReference type="GO" id="GO:0045271">
    <property type="term" value="C:respiratory chain complex I"/>
    <property type="evidence" value="ECO:0007669"/>
    <property type="project" value="InterPro"/>
</dbReference>
<evidence type="ECO:0008006" key="5">
    <source>
        <dbReference type="Google" id="ProtNLM"/>
    </source>
</evidence>
<reference evidence="3" key="1">
    <citation type="journal article" date="2021" name="Nat. Commun.">
        <title>Genetic determinants of endophytism in the Arabidopsis root mycobiome.</title>
        <authorList>
            <person name="Mesny F."/>
            <person name="Miyauchi S."/>
            <person name="Thiergart T."/>
            <person name="Pickel B."/>
            <person name="Atanasova L."/>
            <person name="Karlsson M."/>
            <person name="Huettel B."/>
            <person name="Barry K.W."/>
            <person name="Haridas S."/>
            <person name="Chen C."/>
            <person name="Bauer D."/>
            <person name="Andreopoulos W."/>
            <person name="Pangilinan J."/>
            <person name="LaButti K."/>
            <person name="Riley R."/>
            <person name="Lipzen A."/>
            <person name="Clum A."/>
            <person name="Drula E."/>
            <person name="Henrissat B."/>
            <person name="Kohler A."/>
            <person name="Grigoriev I.V."/>
            <person name="Martin F.M."/>
            <person name="Hacquard S."/>
        </authorList>
    </citation>
    <scope>NUCLEOTIDE SEQUENCE</scope>
    <source>
        <strain evidence="3">MPI-CAGE-CH-0235</strain>
    </source>
</reference>
<dbReference type="OrthoDB" id="10255576at2759"/>
<protein>
    <recommendedName>
        <fullName evidence="5">NADH dehydrogenase [ubiquinone] 1 alpha subcomplex subunit</fullName>
    </recommendedName>
</protein>
<dbReference type="GO" id="GO:0032981">
    <property type="term" value="P:mitochondrial respiratory chain complex I assembly"/>
    <property type="evidence" value="ECO:0007669"/>
    <property type="project" value="TreeGrafter"/>
</dbReference>
<dbReference type="Proteomes" id="UP000813444">
    <property type="component" value="Unassembled WGS sequence"/>
</dbReference>
<gene>
    <name evidence="3" type="ORF">B0I35DRAFT_37380</name>
</gene>
<sequence>MVGLFSKALYRWKALRLPWRKRFLVGHDLQGNTYWEFRLTRNPAERWRRIVEYPRSVHFSQVKVSPLWHQWLRYTRDTPPSIEEQKSNVAREARMKILAAEADARWEAKPRVMEDVGKPGVSQLGQPVPPLRSDTMAPREQDDARVAPGQAAAPKTEEAKDPWAKARAQGPGENWQPASWSPPAKGKK</sequence>
<organism evidence="3 4">
    <name type="scientific">Stachybotrys elegans</name>
    <dbReference type="NCBI Taxonomy" id="80388"/>
    <lineage>
        <taxon>Eukaryota</taxon>
        <taxon>Fungi</taxon>
        <taxon>Dikarya</taxon>
        <taxon>Ascomycota</taxon>
        <taxon>Pezizomycotina</taxon>
        <taxon>Sordariomycetes</taxon>
        <taxon>Hypocreomycetidae</taxon>
        <taxon>Hypocreales</taxon>
        <taxon>Stachybotryaceae</taxon>
        <taxon>Stachybotrys</taxon>
    </lineage>
</organism>
<dbReference type="InterPro" id="IPR007763">
    <property type="entry name" value="NDUFA12"/>
</dbReference>
<comment type="caution">
    <text evidence="3">The sequence shown here is derived from an EMBL/GenBank/DDBJ whole genome shotgun (WGS) entry which is preliminary data.</text>
</comment>
<dbReference type="InterPro" id="IPR052618">
    <property type="entry name" value="ComplexI_NDUFA12"/>
</dbReference>
<dbReference type="GO" id="GO:0005739">
    <property type="term" value="C:mitochondrion"/>
    <property type="evidence" value="ECO:0007669"/>
    <property type="project" value="TreeGrafter"/>
</dbReference>
<dbReference type="Pfam" id="PF05071">
    <property type="entry name" value="NDUFA12"/>
    <property type="match status" value="1"/>
</dbReference>
<evidence type="ECO:0000256" key="1">
    <source>
        <dbReference type="ARBA" id="ARBA00007355"/>
    </source>
</evidence>
<dbReference type="PANTHER" id="PTHR32470:SF2">
    <property type="entry name" value="NADH DEHYDROGENASE [UBIQUINONE] 1 ALPHA SUBCOMPLEX ASSEMBLY FACTOR 2"/>
    <property type="match status" value="1"/>
</dbReference>
<proteinExistence type="inferred from homology"/>
<comment type="similarity">
    <text evidence="1">Belongs to the complex I NDUFA12 subunit family.</text>
</comment>
<feature type="region of interest" description="Disordered" evidence="2">
    <location>
        <begin position="115"/>
        <end position="188"/>
    </location>
</feature>
<feature type="compositionally biased region" description="Basic and acidic residues" evidence="2">
    <location>
        <begin position="155"/>
        <end position="164"/>
    </location>
</feature>
<keyword evidence="4" id="KW-1185">Reference proteome</keyword>
<name>A0A8K0T292_9HYPO</name>